<dbReference type="Proteomes" id="UP000023152">
    <property type="component" value="Unassembled WGS sequence"/>
</dbReference>
<evidence type="ECO:0000256" key="1">
    <source>
        <dbReference type="SAM" id="MobiDB-lite"/>
    </source>
</evidence>
<evidence type="ECO:0000313" key="3">
    <source>
        <dbReference type="Proteomes" id="UP000023152"/>
    </source>
</evidence>
<accession>X6NXW9</accession>
<comment type="caution">
    <text evidence="2">The sequence shown here is derived from an EMBL/GenBank/DDBJ whole genome shotgun (WGS) entry which is preliminary data.</text>
</comment>
<protein>
    <submittedName>
        <fullName evidence="2">Uncharacterized protein</fullName>
    </submittedName>
</protein>
<dbReference type="AlphaFoldDB" id="X6NXW9"/>
<feature type="region of interest" description="Disordered" evidence="1">
    <location>
        <begin position="52"/>
        <end position="73"/>
    </location>
</feature>
<sequence length="292" mass="34966">MKVVIADLFGLNLVNLNDWLQQYKQSNPNTKEMEAIQDVMAKALFVINEFNTRNHNNNNDNDSNNNSNKNKNKQKKNKWKIHKFFLHQQRYPFLKGVSFEQYVDFIKLYLSDPLFGFHHQFHLRFGAQGFEDIIINFFNDCLKSIQQHDNVLLICEKHLPNTKRMVSPDIFFQCQNGCKFFINERPVGWVEIKSYYFWPSMLCFLWKKACKQILKYVQHFRVGGAVVCLGALPEVEERLNDYVKQQWNPKEYGKWNRKIHFVQILNAVHWWGSYQDQLNFRVIFGFPKSFYL</sequence>
<name>X6NXW9_RETFI</name>
<evidence type="ECO:0000313" key="2">
    <source>
        <dbReference type="EMBL" id="ETO30728.1"/>
    </source>
</evidence>
<dbReference type="EMBL" id="ASPP01005340">
    <property type="protein sequence ID" value="ETO30728.1"/>
    <property type="molecule type" value="Genomic_DNA"/>
</dbReference>
<keyword evidence="3" id="KW-1185">Reference proteome</keyword>
<gene>
    <name evidence="2" type="ORF">RFI_06390</name>
</gene>
<feature type="compositionally biased region" description="Low complexity" evidence="1">
    <location>
        <begin position="54"/>
        <end position="69"/>
    </location>
</feature>
<organism evidence="2 3">
    <name type="scientific">Reticulomyxa filosa</name>
    <dbReference type="NCBI Taxonomy" id="46433"/>
    <lineage>
        <taxon>Eukaryota</taxon>
        <taxon>Sar</taxon>
        <taxon>Rhizaria</taxon>
        <taxon>Retaria</taxon>
        <taxon>Foraminifera</taxon>
        <taxon>Monothalamids</taxon>
        <taxon>Reticulomyxidae</taxon>
        <taxon>Reticulomyxa</taxon>
    </lineage>
</organism>
<reference evidence="2 3" key="1">
    <citation type="journal article" date="2013" name="Curr. Biol.">
        <title>The Genome of the Foraminiferan Reticulomyxa filosa.</title>
        <authorList>
            <person name="Glockner G."/>
            <person name="Hulsmann N."/>
            <person name="Schleicher M."/>
            <person name="Noegel A.A."/>
            <person name="Eichinger L."/>
            <person name="Gallinger C."/>
            <person name="Pawlowski J."/>
            <person name="Sierra R."/>
            <person name="Euteneuer U."/>
            <person name="Pillet L."/>
            <person name="Moustafa A."/>
            <person name="Platzer M."/>
            <person name="Groth M."/>
            <person name="Szafranski K."/>
            <person name="Schliwa M."/>
        </authorList>
    </citation>
    <scope>NUCLEOTIDE SEQUENCE [LARGE SCALE GENOMIC DNA]</scope>
</reference>
<proteinExistence type="predicted"/>